<sequence length="77" mass="7883">IDPNCSLSTGGSSTCASPCKCRECKCISCKNAIALLTGVAFAANGLCQVCPGLHLQRGHTTSAAPMPNYQGELAPRS</sequence>
<evidence type="ECO:0008006" key="6">
    <source>
        <dbReference type="Google" id="ProtNLM"/>
    </source>
</evidence>
<accession>A0A8C0JU16</accession>
<name>A0A8C0JU16_CANLU</name>
<dbReference type="PANTHER" id="PTHR23299:SF51">
    <property type="entry name" value="METALLOTHIONEIN-1B"/>
    <property type="match status" value="1"/>
</dbReference>
<evidence type="ECO:0000256" key="3">
    <source>
        <dbReference type="ARBA" id="ARBA00022851"/>
    </source>
</evidence>
<keyword evidence="3" id="KW-0480">Metal-thiolate cluster</keyword>
<evidence type="ECO:0000313" key="5">
    <source>
        <dbReference type="Proteomes" id="UP000694391"/>
    </source>
</evidence>
<dbReference type="GO" id="GO:0005634">
    <property type="term" value="C:nucleus"/>
    <property type="evidence" value="ECO:0007669"/>
    <property type="project" value="TreeGrafter"/>
</dbReference>
<dbReference type="Proteomes" id="UP000694391">
    <property type="component" value="Unplaced"/>
</dbReference>
<dbReference type="Gene3D" id="4.10.10.10">
    <property type="entry name" value="Metallothionein Isoform II"/>
    <property type="match status" value="1"/>
</dbReference>
<dbReference type="GO" id="GO:0071276">
    <property type="term" value="P:cellular response to cadmium ion"/>
    <property type="evidence" value="ECO:0007669"/>
    <property type="project" value="TreeGrafter"/>
</dbReference>
<dbReference type="AlphaFoldDB" id="A0A8C0JU16"/>
<comment type="similarity">
    <text evidence="1">Belongs to the metallothionein superfamily. Type 1 family.</text>
</comment>
<dbReference type="PANTHER" id="PTHR23299">
    <property type="entry name" value="METALLOTHIONEIN"/>
    <property type="match status" value="1"/>
</dbReference>
<dbReference type="SUPFAM" id="SSF57868">
    <property type="entry name" value="Metallothionein"/>
    <property type="match status" value="1"/>
</dbReference>
<evidence type="ECO:0000256" key="1">
    <source>
        <dbReference type="ARBA" id="ARBA00007283"/>
    </source>
</evidence>
<dbReference type="InterPro" id="IPR000006">
    <property type="entry name" value="Metalthion_vert"/>
</dbReference>
<dbReference type="GO" id="GO:0071280">
    <property type="term" value="P:cellular response to copper ion"/>
    <property type="evidence" value="ECO:0007669"/>
    <property type="project" value="TreeGrafter"/>
</dbReference>
<proteinExistence type="inferred from homology"/>
<keyword evidence="5" id="KW-1185">Reference proteome</keyword>
<keyword evidence="2" id="KW-0479">Metal-binding</keyword>
<dbReference type="InterPro" id="IPR023587">
    <property type="entry name" value="Metalthion_dom_sf_vert"/>
</dbReference>
<organism evidence="4 5">
    <name type="scientific">Canis lupus dingo</name>
    <name type="common">dingo</name>
    <dbReference type="NCBI Taxonomy" id="286419"/>
    <lineage>
        <taxon>Eukaryota</taxon>
        <taxon>Metazoa</taxon>
        <taxon>Chordata</taxon>
        <taxon>Craniata</taxon>
        <taxon>Vertebrata</taxon>
        <taxon>Euteleostomi</taxon>
        <taxon>Mammalia</taxon>
        <taxon>Eutheria</taxon>
        <taxon>Laurasiatheria</taxon>
        <taxon>Carnivora</taxon>
        <taxon>Caniformia</taxon>
        <taxon>Canidae</taxon>
        <taxon>Canis</taxon>
    </lineage>
</organism>
<dbReference type="GeneTree" id="ENSGT01050000245376"/>
<dbReference type="InterPro" id="IPR017854">
    <property type="entry name" value="Metalthion_dom_sf"/>
</dbReference>
<dbReference type="GO" id="GO:0071294">
    <property type="term" value="P:cellular response to zinc ion"/>
    <property type="evidence" value="ECO:0007669"/>
    <property type="project" value="TreeGrafter"/>
</dbReference>
<dbReference type="GO" id="GO:0010273">
    <property type="term" value="P:detoxification of copper ion"/>
    <property type="evidence" value="ECO:0007669"/>
    <property type="project" value="TreeGrafter"/>
</dbReference>
<reference evidence="4" key="2">
    <citation type="submission" date="2025-09" db="UniProtKB">
        <authorList>
            <consortium name="Ensembl"/>
        </authorList>
    </citation>
    <scope>IDENTIFICATION</scope>
</reference>
<dbReference type="GO" id="GO:0006882">
    <property type="term" value="P:intracellular zinc ion homeostasis"/>
    <property type="evidence" value="ECO:0007669"/>
    <property type="project" value="TreeGrafter"/>
</dbReference>
<dbReference type="GO" id="GO:0005737">
    <property type="term" value="C:cytoplasm"/>
    <property type="evidence" value="ECO:0007669"/>
    <property type="project" value="TreeGrafter"/>
</dbReference>
<protein>
    <recommendedName>
        <fullName evidence="6">Metallothionein</fullName>
    </recommendedName>
</protein>
<evidence type="ECO:0000313" key="4">
    <source>
        <dbReference type="Ensembl" id="ENSCAFP00020006204.1"/>
    </source>
</evidence>
<reference evidence="4" key="1">
    <citation type="submission" date="2025-08" db="UniProtKB">
        <authorList>
            <consortium name="Ensembl"/>
        </authorList>
    </citation>
    <scope>IDENTIFICATION</scope>
</reference>
<evidence type="ECO:0000256" key="2">
    <source>
        <dbReference type="ARBA" id="ARBA00022723"/>
    </source>
</evidence>
<dbReference type="GO" id="GO:0046872">
    <property type="term" value="F:metal ion binding"/>
    <property type="evidence" value="ECO:0007669"/>
    <property type="project" value="UniProtKB-KW"/>
</dbReference>
<dbReference type="Ensembl" id="ENSCAFT00020007175.1">
    <property type="protein sequence ID" value="ENSCAFP00020006204.1"/>
    <property type="gene ID" value="ENSCAFG00020005048.1"/>
</dbReference>